<accession>A0AA41QGZ2</accession>
<name>A0AA41QGZ2_9MICO</name>
<dbReference type="Gene3D" id="1.10.3210.10">
    <property type="entry name" value="Hypothetical protein af1432"/>
    <property type="match status" value="1"/>
</dbReference>
<dbReference type="AlphaFoldDB" id="A0AA41QGZ2"/>
<dbReference type="RefSeq" id="WP_236089819.1">
    <property type="nucleotide sequence ID" value="NZ_JAKGSG010000036.1"/>
</dbReference>
<comment type="caution">
    <text evidence="2">The sequence shown here is derived from an EMBL/GenBank/DDBJ whole genome shotgun (WGS) entry which is preliminary data.</text>
</comment>
<dbReference type="NCBIfam" id="TIGR00277">
    <property type="entry name" value="HDIG"/>
    <property type="match status" value="1"/>
</dbReference>
<proteinExistence type="predicted"/>
<dbReference type="InterPro" id="IPR006675">
    <property type="entry name" value="HDIG_dom"/>
</dbReference>
<evidence type="ECO:0000313" key="2">
    <source>
        <dbReference type="EMBL" id="MCF4122022.1"/>
    </source>
</evidence>
<dbReference type="EMBL" id="JAKGSG010000036">
    <property type="protein sequence ID" value="MCF4122022.1"/>
    <property type="molecule type" value="Genomic_DNA"/>
</dbReference>
<organism evidence="2 3">
    <name type="scientific">Antribacter soli</name>
    <dbReference type="NCBI Taxonomy" id="2910976"/>
    <lineage>
        <taxon>Bacteria</taxon>
        <taxon>Bacillati</taxon>
        <taxon>Actinomycetota</taxon>
        <taxon>Actinomycetes</taxon>
        <taxon>Micrococcales</taxon>
        <taxon>Promicromonosporaceae</taxon>
        <taxon>Antribacter</taxon>
    </lineage>
</organism>
<keyword evidence="3" id="KW-1185">Reference proteome</keyword>
<evidence type="ECO:0000259" key="1">
    <source>
        <dbReference type="Pfam" id="PF01966"/>
    </source>
</evidence>
<feature type="domain" description="HD" evidence="1">
    <location>
        <begin position="27"/>
        <end position="112"/>
    </location>
</feature>
<evidence type="ECO:0000313" key="3">
    <source>
        <dbReference type="Proteomes" id="UP001165405"/>
    </source>
</evidence>
<dbReference type="InterPro" id="IPR006674">
    <property type="entry name" value="HD_domain"/>
</dbReference>
<protein>
    <submittedName>
        <fullName evidence="2">HD domain-containing protein</fullName>
    </submittedName>
</protein>
<dbReference type="SUPFAM" id="SSF109604">
    <property type="entry name" value="HD-domain/PDEase-like"/>
    <property type="match status" value="1"/>
</dbReference>
<sequence length="193" mass="21298">MAFLNRLPSSQEAVAMLDDALPAGSDRLSHTLAVGRRAQLVTERLTVRRASLVVAAAYLHDVGYADVAVDTGAHQVDGARYLRGLGYDDDLCRLVAHHTFARIEARNQGLGQALEHEFPMPDGDLAELSDLVTYCDLTTSHRGEPTTVDSRLADVFTRYEPGHVVERSMREAEPLARALVDRIRARLHIAERS</sequence>
<dbReference type="Proteomes" id="UP001165405">
    <property type="component" value="Unassembled WGS sequence"/>
</dbReference>
<dbReference type="Pfam" id="PF01966">
    <property type="entry name" value="HD"/>
    <property type="match status" value="1"/>
</dbReference>
<gene>
    <name evidence="2" type="ORF">L1785_13645</name>
</gene>
<reference evidence="2" key="1">
    <citation type="submission" date="2022-01" db="EMBL/GenBank/DDBJ databases">
        <title>Antribacter sp. nov., isolated from Guizhou of China.</title>
        <authorList>
            <person name="Chengliang C."/>
            <person name="Ya Z."/>
        </authorList>
    </citation>
    <scope>NUCLEOTIDE SEQUENCE</scope>
    <source>
        <strain evidence="2">KLBMP 9083</strain>
    </source>
</reference>